<evidence type="ECO:0000256" key="2">
    <source>
        <dbReference type="ARBA" id="ARBA00023157"/>
    </source>
</evidence>
<dbReference type="Pfam" id="PF04043">
    <property type="entry name" value="PMEI"/>
    <property type="match status" value="1"/>
</dbReference>
<feature type="domain" description="Pectinesterase inhibitor" evidence="5">
    <location>
        <begin position="25"/>
        <end position="177"/>
    </location>
</feature>
<organism evidence="6 7">
    <name type="scientific">Papaver nudicaule</name>
    <name type="common">Iceland poppy</name>
    <dbReference type="NCBI Taxonomy" id="74823"/>
    <lineage>
        <taxon>Eukaryota</taxon>
        <taxon>Viridiplantae</taxon>
        <taxon>Streptophyta</taxon>
        <taxon>Embryophyta</taxon>
        <taxon>Tracheophyta</taxon>
        <taxon>Spermatophyta</taxon>
        <taxon>Magnoliopsida</taxon>
        <taxon>Ranunculales</taxon>
        <taxon>Papaveraceae</taxon>
        <taxon>Papaveroideae</taxon>
        <taxon>Papaver</taxon>
    </lineage>
</organism>
<dbReference type="NCBIfam" id="TIGR01614">
    <property type="entry name" value="PME_inhib"/>
    <property type="match status" value="1"/>
</dbReference>
<dbReference type="PANTHER" id="PTHR35357">
    <property type="entry name" value="OS02G0537100 PROTEIN"/>
    <property type="match status" value="1"/>
</dbReference>
<dbReference type="SMART" id="SM00856">
    <property type="entry name" value="PMEI"/>
    <property type="match status" value="1"/>
</dbReference>
<name>A0AA42B5H1_PAPNU</name>
<proteinExistence type="inferred from homology"/>
<keyword evidence="7" id="KW-1185">Reference proteome</keyword>
<evidence type="ECO:0000256" key="4">
    <source>
        <dbReference type="SAM" id="SignalP"/>
    </source>
</evidence>
<feature type="signal peptide" evidence="4">
    <location>
        <begin position="1"/>
        <end position="24"/>
    </location>
</feature>
<dbReference type="InterPro" id="IPR035513">
    <property type="entry name" value="Invertase/methylesterase_inhib"/>
</dbReference>
<protein>
    <recommendedName>
        <fullName evidence="5">Pectinesterase inhibitor domain-containing protein</fullName>
    </recommendedName>
</protein>
<evidence type="ECO:0000259" key="5">
    <source>
        <dbReference type="SMART" id="SM00856"/>
    </source>
</evidence>
<dbReference type="Gene3D" id="1.20.140.40">
    <property type="entry name" value="Invertase/pectin methylesterase inhibitor family protein"/>
    <property type="match status" value="1"/>
</dbReference>
<keyword evidence="1 4" id="KW-0732">Signal</keyword>
<evidence type="ECO:0000256" key="3">
    <source>
        <dbReference type="ARBA" id="ARBA00038471"/>
    </source>
</evidence>
<dbReference type="Proteomes" id="UP001177140">
    <property type="component" value="Unassembled WGS sequence"/>
</dbReference>
<dbReference type="AlphaFoldDB" id="A0AA42B5H1"/>
<dbReference type="CDD" id="cd15795">
    <property type="entry name" value="PMEI-Pla_a_1_like"/>
    <property type="match status" value="1"/>
</dbReference>
<evidence type="ECO:0000313" key="6">
    <source>
        <dbReference type="EMBL" id="MCL7052123.1"/>
    </source>
</evidence>
<accession>A0AA42B5H1</accession>
<comment type="caution">
    <text evidence="6">The sequence shown here is derived from an EMBL/GenBank/DDBJ whole genome shotgun (WGS) entry which is preliminary data.</text>
</comment>
<dbReference type="GO" id="GO:0004857">
    <property type="term" value="F:enzyme inhibitor activity"/>
    <property type="evidence" value="ECO:0007669"/>
    <property type="project" value="InterPro"/>
</dbReference>
<dbReference type="EMBL" id="JAJJMA010346361">
    <property type="protein sequence ID" value="MCL7052123.1"/>
    <property type="molecule type" value="Genomic_DNA"/>
</dbReference>
<keyword evidence="2" id="KW-1015">Disulfide bond</keyword>
<feature type="chain" id="PRO_5041274134" description="Pectinesterase inhibitor domain-containing protein" evidence="4">
    <location>
        <begin position="25"/>
        <end position="188"/>
    </location>
</feature>
<dbReference type="InterPro" id="IPR034088">
    <property type="entry name" value="Pla_a_1-like"/>
</dbReference>
<dbReference type="SUPFAM" id="SSF101148">
    <property type="entry name" value="Plant invertase/pectin methylesterase inhibitor"/>
    <property type="match status" value="1"/>
</dbReference>
<evidence type="ECO:0000313" key="7">
    <source>
        <dbReference type="Proteomes" id="UP001177140"/>
    </source>
</evidence>
<dbReference type="InterPro" id="IPR006501">
    <property type="entry name" value="Pectinesterase_inhib_dom"/>
</dbReference>
<gene>
    <name evidence="6" type="ORF">MKW94_003692</name>
</gene>
<sequence>MNQLCFSLTFIFLVLFMNFHVNAAADVGLVSTACKKAVAESRSPKVNYGFCVSSLEADPKSNTYDVFQLGVESYKHVLQKEKSIKSYIKKLLKDGKQSQNVKVPLAGCSQDYSDIIEPTEYAIEVFRSGYFDAAYARLDVILYYVGSCKDRFDGKITSPLIKEENDFNQLLFISRVITEMAMAALPPP</sequence>
<evidence type="ECO:0000256" key="1">
    <source>
        <dbReference type="ARBA" id="ARBA00022729"/>
    </source>
</evidence>
<dbReference type="PANTHER" id="PTHR35357:SF8">
    <property type="entry name" value="OS01G0111000 PROTEIN"/>
    <property type="match status" value="1"/>
</dbReference>
<reference evidence="6" key="1">
    <citation type="submission" date="2022-03" db="EMBL/GenBank/DDBJ databases">
        <title>A functionally conserved STORR gene fusion in Papaver species that diverged 16.8 million years ago.</title>
        <authorList>
            <person name="Catania T."/>
        </authorList>
    </citation>
    <scope>NUCLEOTIDE SEQUENCE</scope>
    <source>
        <strain evidence="6">S-191538</strain>
    </source>
</reference>
<comment type="similarity">
    <text evidence="3">Belongs to the PMEI family.</text>
</comment>